<dbReference type="Pfam" id="PF00668">
    <property type="entry name" value="Condensation"/>
    <property type="match status" value="1"/>
</dbReference>
<dbReference type="PANTHER" id="PTHR45398">
    <property type="match status" value="1"/>
</dbReference>
<dbReference type="SUPFAM" id="SSF52777">
    <property type="entry name" value="CoA-dependent acyltransferases"/>
    <property type="match status" value="1"/>
</dbReference>
<dbReference type="Proteomes" id="UP000295689">
    <property type="component" value="Unassembled WGS sequence"/>
</dbReference>
<dbReference type="InterPro" id="IPR001242">
    <property type="entry name" value="Condensation_dom"/>
</dbReference>
<feature type="non-terminal residue" evidence="2">
    <location>
        <position position="1"/>
    </location>
</feature>
<reference evidence="2 3" key="1">
    <citation type="journal article" date="2015" name="Stand. Genomic Sci.">
        <title>Genomic Encyclopedia of Bacterial and Archaeal Type Strains, Phase III: the genomes of soil and plant-associated and newly described type strains.</title>
        <authorList>
            <person name="Whitman W.B."/>
            <person name="Woyke T."/>
            <person name="Klenk H.P."/>
            <person name="Zhou Y."/>
            <person name="Lilburn T.G."/>
            <person name="Beck B.J."/>
            <person name="De Vos P."/>
            <person name="Vandamme P."/>
            <person name="Eisen J.A."/>
            <person name="Garrity G."/>
            <person name="Hugenholtz P."/>
            <person name="Kyrpides N.C."/>
        </authorList>
    </citation>
    <scope>NUCLEOTIDE SEQUENCE [LARGE SCALE GENOMIC DNA]</scope>
    <source>
        <strain evidence="2 3">CV53</strain>
    </source>
</reference>
<feature type="domain" description="Condensation" evidence="1">
    <location>
        <begin position="4"/>
        <end position="260"/>
    </location>
</feature>
<gene>
    <name evidence="2" type="ORF">EV146_1251</name>
</gene>
<dbReference type="EMBL" id="SLVV01000025">
    <property type="protein sequence ID" value="TCN17536.1"/>
    <property type="molecule type" value="Genomic_DNA"/>
</dbReference>
<protein>
    <submittedName>
        <fullName evidence="2">Non-ribosomal peptide synthase protein (TIGR01720 family)</fullName>
    </submittedName>
</protein>
<evidence type="ECO:0000259" key="1">
    <source>
        <dbReference type="Pfam" id="PF00668"/>
    </source>
</evidence>
<evidence type="ECO:0000313" key="3">
    <source>
        <dbReference type="Proteomes" id="UP000295689"/>
    </source>
</evidence>
<dbReference type="AlphaFoldDB" id="A0A4R2AUS7"/>
<dbReference type="PANTHER" id="PTHR45398:SF1">
    <property type="entry name" value="ENZYME, PUTATIVE (JCVI)-RELATED"/>
    <property type="match status" value="1"/>
</dbReference>
<dbReference type="Gene3D" id="3.30.559.30">
    <property type="entry name" value="Nonribosomal peptide synthetase, condensation domain"/>
    <property type="match status" value="1"/>
</dbReference>
<proteinExistence type="predicted"/>
<dbReference type="NCBIfam" id="TIGR01720">
    <property type="entry name" value="NRPS-para261"/>
    <property type="match status" value="1"/>
</dbReference>
<keyword evidence="3" id="KW-1185">Reference proteome</keyword>
<evidence type="ECO:0000313" key="2">
    <source>
        <dbReference type="EMBL" id="TCN17536.1"/>
    </source>
</evidence>
<accession>A0A4R2AUS7</accession>
<dbReference type="RefSeq" id="WP_241994061.1">
    <property type="nucleotide sequence ID" value="NZ_SLVV01000025.1"/>
</dbReference>
<dbReference type="InterPro" id="IPR010060">
    <property type="entry name" value="NRPS_synth"/>
</dbReference>
<name>A0A4R2AUS7_9BACI</name>
<organism evidence="2 3">
    <name type="scientific">Mesobacillus foraminis</name>
    <dbReference type="NCBI Taxonomy" id="279826"/>
    <lineage>
        <taxon>Bacteria</taxon>
        <taxon>Bacillati</taxon>
        <taxon>Bacillota</taxon>
        <taxon>Bacilli</taxon>
        <taxon>Bacillales</taxon>
        <taxon>Bacillaceae</taxon>
        <taxon>Mesobacillus</taxon>
    </lineage>
</organism>
<comment type="caution">
    <text evidence="2">The sequence shown here is derived from an EMBL/GenBank/DDBJ whole genome shotgun (WGS) entry which is preliminary data.</text>
</comment>
<dbReference type="GO" id="GO:0003824">
    <property type="term" value="F:catalytic activity"/>
    <property type="evidence" value="ECO:0007669"/>
    <property type="project" value="InterPro"/>
</dbReference>
<sequence length="274" mass="30691">KEIPYWEEVESMKVPSLPKDGREDGSGGKMIELSFSLTKEETHQLLTEAHRAYQTEINDLLLAALALTVREWTGKNRLAVSLEGHGREDLVEGADLSRTVGWFTSMFPVVFDVSSSDLGRTVKEVKETLRKVPHKGAGYGVLRYLNPAVQDKKRHTLKPEISFNYLGQFEYGNRGQYPIMPMGEPVSLENKHGTGIEITAIVADGILQLNLTFHSIQYDAGTMEGLLDQYKTLLLQICDHCVGKEVSERTPSDFSMRELTQADLDDVFDALKSI</sequence>